<dbReference type="InterPro" id="IPR013083">
    <property type="entry name" value="Znf_RING/FYVE/PHD"/>
</dbReference>
<reference evidence="1" key="1">
    <citation type="submission" date="2022-08" db="UniProtKB">
        <authorList>
            <consortium name="EnsemblMetazoa"/>
        </authorList>
    </citation>
    <scope>IDENTIFICATION</scope>
    <source>
        <strain evidence="1">05x7-T-G4-1.051#20</strain>
    </source>
</reference>
<dbReference type="InterPro" id="IPR011011">
    <property type="entry name" value="Znf_FYVE_PHD"/>
</dbReference>
<dbReference type="Gene3D" id="3.30.40.10">
    <property type="entry name" value="Zinc/RING finger domain, C3HC4 (zinc finger)"/>
    <property type="match status" value="1"/>
</dbReference>
<dbReference type="Proteomes" id="UP000005408">
    <property type="component" value="Unassembled WGS sequence"/>
</dbReference>
<sequence>MAEVNPPCISCGREVRPKQHAVSCDACEGWQHRLCNTGMVQDWSVFRRTVRTNNDVEGWHNRLNTMARHGGVPFYKLVLQLRQEAEVVDVAVRSADLERESNRVYTALEKRIQKAWDEYMEGAWTTSHFLRAISSCYSPSVNTE</sequence>
<accession>A0A8W8LEV5</accession>
<organism evidence="1 2">
    <name type="scientific">Magallana gigas</name>
    <name type="common">Pacific oyster</name>
    <name type="synonym">Crassostrea gigas</name>
    <dbReference type="NCBI Taxonomy" id="29159"/>
    <lineage>
        <taxon>Eukaryota</taxon>
        <taxon>Metazoa</taxon>
        <taxon>Spiralia</taxon>
        <taxon>Lophotrochozoa</taxon>
        <taxon>Mollusca</taxon>
        <taxon>Bivalvia</taxon>
        <taxon>Autobranchia</taxon>
        <taxon>Pteriomorphia</taxon>
        <taxon>Ostreida</taxon>
        <taxon>Ostreoidea</taxon>
        <taxon>Ostreidae</taxon>
        <taxon>Magallana</taxon>
    </lineage>
</organism>
<evidence type="ECO:0000313" key="2">
    <source>
        <dbReference type="Proteomes" id="UP000005408"/>
    </source>
</evidence>
<dbReference type="EnsemblMetazoa" id="G27228.1">
    <property type="protein sequence ID" value="G27228.1:cds"/>
    <property type="gene ID" value="G27228"/>
</dbReference>
<proteinExistence type="predicted"/>
<keyword evidence="2" id="KW-1185">Reference proteome</keyword>
<name>A0A8W8LEV5_MAGGI</name>
<evidence type="ECO:0000313" key="1">
    <source>
        <dbReference type="EnsemblMetazoa" id="G27228.1:cds"/>
    </source>
</evidence>
<dbReference type="SUPFAM" id="SSF57903">
    <property type="entry name" value="FYVE/PHD zinc finger"/>
    <property type="match status" value="1"/>
</dbReference>
<dbReference type="AlphaFoldDB" id="A0A8W8LEV5"/>
<protein>
    <submittedName>
        <fullName evidence="1">Uncharacterized protein</fullName>
    </submittedName>
</protein>